<name>A0ABS5P6U6_9FLAO</name>
<evidence type="ECO:0000256" key="7">
    <source>
        <dbReference type="ARBA" id="ARBA00022840"/>
    </source>
</evidence>
<dbReference type="Gene3D" id="1.25.40.10">
    <property type="entry name" value="Tetratricopeptide repeat domain"/>
    <property type="match status" value="1"/>
</dbReference>
<dbReference type="EC" id="2.7.13.3" evidence="2"/>
<dbReference type="PANTHER" id="PTHR41523">
    <property type="entry name" value="TWO-COMPONENT SYSTEM SENSOR PROTEIN"/>
    <property type="match status" value="1"/>
</dbReference>
<evidence type="ECO:0000256" key="2">
    <source>
        <dbReference type="ARBA" id="ARBA00012438"/>
    </source>
</evidence>
<sequence length="745" mass="86625">MFYIRLFLLFFMLQFGCHLSAQPIMRQKGEALKSDLEKNLNDTVRILKLQELSLYYVKKLGELKADMDSSYVYAREAELLSYKANFQRGKFMSLILYSQIYREGGNDLKGKKELDKAFAIAEKNKILWLEGEAYRELTNYYELNGNDFLIRLENVKKALNAFRKGGYKKDVGDILVYYGGHYFFMGKYKEALQKYKEAKVVYDSIGNKDLQNLYSQIFKTYSKLGLYQDAIKYGLISIKYGERNKNLFFLVDDYQNLGNAYNYIDNYELALKYHKKGFDYSGDMGAFTQIFLAGAVIKDLLKLGRKTEAKHFLDTAFKNLKLEDQRDLMWFNMCQVYVYDALGWYAVADKYCNEIIKIRQKNEKYFMRTSSFEVNNTIINHFFKVKKYDLALKYLDINKKTAESIKDINMIIDGHLMGFKLDSASGNYLSAIANLKKYQKLKDSLFNEVKSYQISNLEIQYQTENKDQNIQLLTKESALQKAKIKSDKVEKVIAGLVLFLVLIITGLIFRGYQNKKQSNRELEESKNNIEKKNKMLQNVVQEKEWLLKEIHHRVKNNLQVVMSLLNTQSSYLKDESAVMAIKDSQNRINSMSLIHQRLYQSEGLSCIKMPEYIKELVSHLKDSYPVNYNYIITIEDIEMHVSQAIPIGLILNEAITNAIKHAFPKGEKGTITITLKHFEDDYFLLEIADNGIGIKGEIDISKYNSLGMKLMEGLSHDLNGKFQIINENGLKIAITFIYDYAFNFK</sequence>
<comment type="catalytic activity">
    <reaction evidence="1">
        <text>ATP + protein L-histidine = ADP + protein N-phospho-L-histidine.</text>
        <dbReference type="EC" id="2.7.13.3"/>
    </reaction>
</comment>
<feature type="transmembrane region" description="Helical" evidence="9">
    <location>
        <begin position="492"/>
        <end position="512"/>
    </location>
</feature>
<accession>A0ABS5P6U6</accession>
<evidence type="ECO:0000256" key="6">
    <source>
        <dbReference type="ARBA" id="ARBA00022777"/>
    </source>
</evidence>
<reference evidence="11 12" key="1">
    <citation type="journal article" date="2018" name="Int. J. Syst. Evol. Microbiol.">
        <title>Flavobacterium chryseum sp. nov. and Flavobacterium psychroterrae sp. nov., novel environmental bacteria isolated from Antarctica.</title>
        <authorList>
            <person name="Kralova S."/>
            <person name="Svec P."/>
            <person name="Busse H.J."/>
            <person name="Stankova E."/>
            <person name="Vaczi P."/>
            <person name="Sedlacek I."/>
        </authorList>
    </citation>
    <scope>NUCLEOTIDE SEQUENCE [LARGE SCALE GENOMIC DNA]</scope>
    <source>
        <strain evidence="11 12">CCM 8827</strain>
    </source>
</reference>
<keyword evidence="9" id="KW-0472">Membrane</keyword>
<protein>
    <recommendedName>
        <fullName evidence="2">histidine kinase</fullName>
        <ecNumber evidence="2">2.7.13.3</ecNumber>
    </recommendedName>
</protein>
<gene>
    <name evidence="11" type="ORF">KHA90_01120</name>
</gene>
<evidence type="ECO:0000313" key="11">
    <source>
        <dbReference type="EMBL" id="MBS7229610.1"/>
    </source>
</evidence>
<dbReference type="InterPro" id="IPR011990">
    <property type="entry name" value="TPR-like_helical_dom_sf"/>
</dbReference>
<evidence type="ECO:0000259" key="10">
    <source>
        <dbReference type="SMART" id="SM00387"/>
    </source>
</evidence>
<organism evidence="11 12">
    <name type="scientific">Flavobacterium psychroterrae</name>
    <dbReference type="NCBI Taxonomy" id="2133767"/>
    <lineage>
        <taxon>Bacteria</taxon>
        <taxon>Pseudomonadati</taxon>
        <taxon>Bacteroidota</taxon>
        <taxon>Flavobacteriia</taxon>
        <taxon>Flavobacteriales</taxon>
        <taxon>Flavobacteriaceae</taxon>
        <taxon>Flavobacterium</taxon>
    </lineage>
</organism>
<keyword evidence="9" id="KW-1133">Transmembrane helix</keyword>
<evidence type="ECO:0000256" key="5">
    <source>
        <dbReference type="ARBA" id="ARBA00022741"/>
    </source>
</evidence>
<keyword evidence="6" id="KW-0418">Kinase</keyword>
<evidence type="ECO:0000313" key="12">
    <source>
        <dbReference type="Proteomes" id="UP000722625"/>
    </source>
</evidence>
<evidence type="ECO:0000256" key="9">
    <source>
        <dbReference type="SAM" id="Phobius"/>
    </source>
</evidence>
<comment type="caution">
    <text evidence="11">The sequence shown here is derived from an EMBL/GenBank/DDBJ whole genome shotgun (WGS) entry which is preliminary data.</text>
</comment>
<evidence type="ECO:0000256" key="1">
    <source>
        <dbReference type="ARBA" id="ARBA00000085"/>
    </source>
</evidence>
<dbReference type="InterPro" id="IPR011495">
    <property type="entry name" value="Sig_transdc_His_kin_sub2_dim/P"/>
</dbReference>
<keyword evidence="8" id="KW-0175">Coiled coil</keyword>
<proteinExistence type="predicted"/>
<dbReference type="Gene3D" id="3.30.565.10">
    <property type="entry name" value="Histidine kinase-like ATPase, C-terminal domain"/>
    <property type="match status" value="1"/>
</dbReference>
<dbReference type="SUPFAM" id="SSF48452">
    <property type="entry name" value="TPR-like"/>
    <property type="match status" value="1"/>
</dbReference>
<dbReference type="RefSeq" id="WP_213293962.1">
    <property type="nucleotide sequence ID" value="NZ_JAGYVZ010000001.1"/>
</dbReference>
<dbReference type="PANTHER" id="PTHR41523:SF8">
    <property type="entry name" value="ETHYLENE RESPONSE SENSOR PROTEIN"/>
    <property type="match status" value="1"/>
</dbReference>
<dbReference type="EMBL" id="JAGYVZ010000001">
    <property type="protein sequence ID" value="MBS7229610.1"/>
    <property type="molecule type" value="Genomic_DNA"/>
</dbReference>
<keyword evidence="12" id="KW-1185">Reference proteome</keyword>
<dbReference type="InterPro" id="IPR003594">
    <property type="entry name" value="HATPase_dom"/>
</dbReference>
<feature type="coiled-coil region" evidence="8">
    <location>
        <begin position="512"/>
        <end position="542"/>
    </location>
</feature>
<dbReference type="Pfam" id="PF02518">
    <property type="entry name" value="HATPase_c"/>
    <property type="match status" value="1"/>
</dbReference>
<dbReference type="SMART" id="SM00387">
    <property type="entry name" value="HATPase_c"/>
    <property type="match status" value="1"/>
</dbReference>
<keyword evidence="3" id="KW-0597">Phosphoprotein</keyword>
<dbReference type="Proteomes" id="UP000722625">
    <property type="component" value="Unassembled WGS sequence"/>
</dbReference>
<keyword evidence="7" id="KW-0067">ATP-binding</keyword>
<evidence type="ECO:0000256" key="8">
    <source>
        <dbReference type="SAM" id="Coils"/>
    </source>
</evidence>
<evidence type="ECO:0000256" key="3">
    <source>
        <dbReference type="ARBA" id="ARBA00022553"/>
    </source>
</evidence>
<keyword evidence="5" id="KW-0547">Nucleotide-binding</keyword>
<keyword evidence="4" id="KW-0808">Transferase</keyword>
<dbReference type="Pfam" id="PF07568">
    <property type="entry name" value="HisKA_2"/>
    <property type="match status" value="1"/>
</dbReference>
<keyword evidence="9" id="KW-0812">Transmembrane</keyword>
<dbReference type="InterPro" id="IPR036890">
    <property type="entry name" value="HATPase_C_sf"/>
</dbReference>
<dbReference type="SUPFAM" id="SSF55874">
    <property type="entry name" value="ATPase domain of HSP90 chaperone/DNA topoisomerase II/histidine kinase"/>
    <property type="match status" value="1"/>
</dbReference>
<evidence type="ECO:0000256" key="4">
    <source>
        <dbReference type="ARBA" id="ARBA00022679"/>
    </source>
</evidence>
<dbReference type="Gene3D" id="3.30.450.20">
    <property type="entry name" value="PAS domain"/>
    <property type="match status" value="1"/>
</dbReference>
<feature type="domain" description="Histidine kinase/HSP90-like ATPase" evidence="10">
    <location>
        <begin position="642"/>
        <end position="740"/>
    </location>
</feature>